<dbReference type="PROSITE" id="PS50096">
    <property type="entry name" value="IQ"/>
    <property type="match status" value="4"/>
</dbReference>
<dbReference type="CDD" id="cd15480">
    <property type="entry name" value="fMyo2p_CBD"/>
    <property type="match status" value="1"/>
</dbReference>
<dbReference type="SMART" id="SM00242">
    <property type="entry name" value="MYSc"/>
    <property type="match status" value="1"/>
</dbReference>
<evidence type="ECO:0000256" key="1">
    <source>
        <dbReference type="ARBA" id="ARBA00008314"/>
    </source>
</evidence>
<reference evidence="13 14" key="1">
    <citation type="journal article" date="2018" name="Mol. Biol. Evol.">
        <title>Broad Genomic Sampling Reveals a Smut Pathogenic Ancestry of the Fungal Clade Ustilaginomycotina.</title>
        <authorList>
            <person name="Kijpornyongpan T."/>
            <person name="Mondo S.J."/>
            <person name="Barry K."/>
            <person name="Sandor L."/>
            <person name="Lee J."/>
            <person name="Lipzen A."/>
            <person name="Pangilinan J."/>
            <person name="LaButti K."/>
            <person name="Hainaut M."/>
            <person name="Henrissat B."/>
            <person name="Grigoriev I.V."/>
            <person name="Spatafora J.W."/>
            <person name="Aime M.C."/>
        </authorList>
    </citation>
    <scope>NUCLEOTIDE SEQUENCE [LARGE SCALE GENOMIC DNA]</scope>
    <source>
        <strain evidence="13 14">MCA 4198</strain>
    </source>
</reference>
<dbReference type="Pfam" id="PF01843">
    <property type="entry name" value="DIL"/>
    <property type="match status" value="1"/>
</dbReference>
<dbReference type="EMBL" id="KZ819636">
    <property type="protein sequence ID" value="PWN89909.1"/>
    <property type="molecule type" value="Genomic_DNA"/>
</dbReference>
<dbReference type="InterPro" id="IPR046943">
    <property type="entry name" value="Fungal_Myo2/2A_CBD"/>
</dbReference>
<evidence type="ECO:0000256" key="7">
    <source>
        <dbReference type="ARBA" id="ARBA00023203"/>
    </source>
</evidence>
<feature type="domain" description="Myosin motor" evidence="12">
    <location>
        <begin position="106"/>
        <end position="827"/>
    </location>
</feature>
<feature type="domain" description="Dilute" evidence="11">
    <location>
        <begin position="1306"/>
        <end position="1587"/>
    </location>
</feature>
<keyword evidence="4 9" id="KW-0175">Coiled coil</keyword>
<dbReference type="InterPro" id="IPR027417">
    <property type="entry name" value="P-loop_NTPase"/>
</dbReference>
<dbReference type="STRING" id="215250.A0A316YL13"/>
<keyword evidence="14" id="KW-1185">Reference proteome</keyword>
<feature type="region of interest" description="Disordered" evidence="10">
    <location>
        <begin position="1151"/>
        <end position="1188"/>
    </location>
</feature>
<proteinExistence type="inferred from homology"/>
<dbReference type="InParanoid" id="A0A316YL13"/>
<dbReference type="RefSeq" id="XP_025377107.1">
    <property type="nucleotide sequence ID" value="XM_025523523.1"/>
</dbReference>
<gene>
    <name evidence="13" type="ORF">FA10DRAFT_279195</name>
</gene>
<keyword evidence="6 8" id="KW-0505">Motor protein</keyword>
<dbReference type="FunCoup" id="A0A316YL13">
    <property type="interactions" value="66"/>
</dbReference>
<dbReference type="PROSITE" id="PS51456">
    <property type="entry name" value="MYOSIN_MOTOR"/>
    <property type="match status" value="1"/>
</dbReference>
<feature type="region of interest" description="Actin-binding" evidence="8">
    <location>
        <begin position="703"/>
        <end position="725"/>
    </location>
</feature>
<dbReference type="Gene3D" id="6.20.240.20">
    <property type="match status" value="1"/>
</dbReference>
<feature type="compositionally biased region" description="Gly residues" evidence="10">
    <location>
        <begin position="660"/>
        <end position="672"/>
    </location>
</feature>
<dbReference type="InterPro" id="IPR002710">
    <property type="entry name" value="Dilute_dom"/>
</dbReference>
<dbReference type="GeneID" id="37045439"/>
<accession>A0A316YL13</accession>
<feature type="region of interest" description="Disordered" evidence="10">
    <location>
        <begin position="221"/>
        <end position="240"/>
    </location>
</feature>
<dbReference type="PANTHER" id="PTHR13140">
    <property type="entry name" value="MYOSIN"/>
    <property type="match status" value="1"/>
</dbReference>
<evidence type="ECO:0000256" key="8">
    <source>
        <dbReference type="PROSITE-ProRule" id="PRU00782"/>
    </source>
</evidence>
<dbReference type="PRINTS" id="PR00193">
    <property type="entry name" value="MYOSINHEAVY"/>
</dbReference>
<dbReference type="InterPro" id="IPR036103">
    <property type="entry name" value="MYSc_Myo5"/>
</dbReference>
<evidence type="ECO:0000259" key="12">
    <source>
        <dbReference type="PROSITE" id="PS51456"/>
    </source>
</evidence>
<keyword evidence="7 8" id="KW-0009">Actin-binding</keyword>
<dbReference type="InterPro" id="IPR000048">
    <property type="entry name" value="IQ_motif_EF-hand-BS"/>
</dbReference>
<dbReference type="PROSITE" id="PS51126">
    <property type="entry name" value="DILUTE"/>
    <property type="match status" value="1"/>
</dbReference>
<evidence type="ECO:0000256" key="10">
    <source>
        <dbReference type="SAM" id="MobiDB-lite"/>
    </source>
</evidence>
<sequence>MAPAASAAAAAAAASADSALAAYVPGTKAWFPDKDAGWVSATLAKPVSRSASGEVVLSFTMDDDASPREVKTNVSKIEEQSKRGLISGGGEEQAVLPPLRNPPLLEATDDLTNLSYLNEPAVLHAILNRYSQRLIYTYSGIVLIAVNPFYPISLYSPEIIQHYSGRRRGELEPHLFAIAEDAYRCMIRDDKDQTIVVSGESGAGKTVSAKYIMRYFATVEDPDRPGSRKKTGQDSSGMSVTEQQILATNPILEAFGNAKTTRNDNSSRFGKYIEILFDKGHEIVGARIRTYLLERSRIVFQPADSGERNFHIFYQLCAGAPPSERKDMGLLDASQFAYLNQGGNQTIANVDDAEEFKATQKAMSTVGVKIEQQWHIFRLLAALLHLGNVKIGAARNDAIITDEETNLFVATNMLGIDSGEFRKWCLKRQIQMRGEKIISNLTQAQAIVVRDAVTKYIYSSLFDWLIDVMNGSLALTSASSRQNMIGVLDIYGFEHFKTNSYEQFCINYANERLQHEFNRHVFKLEQDEYLQEQIKWTFIDFADNQPTIDMIEGRLGILSLLDEESRLPSGSDASFLQKLYTQLERKPEFKNSFKRPRFGQSSFTVCHYALDVTYESEGFLEKNRDTVPDEHLTLLNNTSNGFLREVLERATRLAQEAKDGSGGGAGSGGGQDDGAVKKPPPRKLATGGMIKKPTLGSQFKASLVSLMQTIESTNVHYIRCIKPNESKKAWEWEPQNVLGQLRACGVLETIRISCAGYPSRWTFADFAERYYMLVHSSKWDMSSLEKAKELAIFILTQTIKDEDQYQVGLTKIFFRAGMLAQFEQRRTDRLNALVTLMQKNLRRNYHKRRYAKLRTNSVRVQSWWRMVSARNLAKTMRKEQAATKIQVATRGFLARISYQRTMRAIVTIQSLARGQKIRSTFAGDKQAFAATRLQSLLRGALARRQYRKDRKGVIHLQSCYRRRMARKELKGLKLEAKSATHYREVTYKLENKVVELTQNLQTRTKQNKELASRVRSLEASVKSWQGKHEEIDSRSKGLEEELSKPSVPQAEWDALVAAKAQVDADYAASVRRIAEHETRISDLEREMREQAEELEARDAALNGHRNASEEDEKAMAALRTEVSSLREQLNRANALNTLSKNSQRIENAAPPTFNMATGRENGASAPQKARRGRRHSEVGPWAEGGPTSARDATEEAMFAAKKSAANANRHVSVAVFDQIPGAGHMDPAEDLDEDEQSAEVIRILENEEQLDEDVLNGLIRYLKIPAPSTTNPPSPKEVLFPAHLISLCTNEFWKYGMVRESERFLANVMQTIQQHIMSFTGDDVIVPGFFWLSNVHEIFSFVCIAESDMLQGIGPGVDGSAGEMVFSEYERLVTIVKHDLESLSYNLFHTAISEIKKRLHKMVIPALVESQSLPGFVTSEGGGGRLFNRLLSGASQPAYTMDDILGILNRVSKALKSYYVEPSVTQQVITELLKLIGTTAFNDLLMRRNFCSWKRAMQIQYNIMRIDEWCKSHDMPEGMLQLEHLMQATKLLQLKKATLGDIDIIYDVCWMLTPTQIQKLISHYYSADYENPISPEILKAVASRVVPNDRNDHLLLPPEVDEAGPFESPLPRLVTGIETYCPAYISVPALRRLASCVA</sequence>
<evidence type="ECO:0000313" key="14">
    <source>
        <dbReference type="Proteomes" id="UP000245768"/>
    </source>
</evidence>
<keyword evidence="5 8" id="KW-0518">Myosin</keyword>
<feature type="compositionally biased region" description="Basic and acidic residues" evidence="10">
    <location>
        <begin position="1026"/>
        <end position="1043"/>
    </location>
</feature>
<evidence type="ECO:0000256" key="3">
    <source>
        <dbReference type="ARBA" id="ARBA00022840"/>
    </source>
</evidence>
<dbReference type="Pfam" id="PF00063">
    <property type="entry name" value="Myosin_head"/>
    <property type="match status" value="1"/>
</dbReference>
<dbReference type="OrthoDB" id="6108017at2759"/>
<evidence type="ECO:0000256" key="5">
    <source>
        <dbReference type="ARBA" id="ARBA00023123"/>
    </source>
</evidence>
<dbReference type="GO" id="GO:0000146">
    <property type="term" value="F:microfilament motor activity"/>
    <property type="evidence" value="ECO:0007669"/>
    <property type="project" value="TreeGrafter"/>
</dbReference>
<dbReference type="Gene3D" id="1.10.10.820">
    <property type="match status" value="1"/>
</dbReference>
<dbReference type="Proteomes" id="UP000245768">
    <property type="component" value="Unassembled WGS sequence"/>
</dbReference>
<dbReference type="InterPro" id="IPR036961">
    <property type="entry name" value="Kinesin_motor_dom_sf"/>
</dbReference>
<dbReference type="SMART" id="SM00015">
    <property type="entry name" value="IQ"/>
    <property type="match status" value="6"/>
</dbReference>
<dbReference type="Pfam" id="PF00612">
    <property type="entry name" value="IQ"/>
    <property type="match status" value="4"/>
</dbReference>
<evidence type="ECO:0000256" key="6">
    <source>
        <dbReference type="ARBA" id="ARBA00023175"/>
    </source>
</evidence>
<dbReference type="Gene3D" id="3.40.850.10">
    <property type="entry name" value="Kinesin motor domain"/>
    <property type="match status" value="1"/>
</dbReference>
<dbReference type="GO" id="GO:0016459">
    <property type="term" value="C:myosin complex"/>
    <property type="evidence" value="ECO:0007669"/>
    <property type="project" value="UniProtKB-KW"/>
</dbReference>
<feature type="coiled-coil region" evidence="9">
    <location>
        <begin position="1066"/>
        <end position="1135"/>
    </location>
</feature>
<feature type="binding site" evidence="8">
    <location>
        <begin position="199"/>
        <end position="206"/>
    </location>
    <ligand>
        <name>ATP</name>
        <dbReference type="ChEBI" id="CHEBI:30616"/>
    </ligand>
</feature>
<protein>
    <submittedName>
        <fullName evidence="13">Myosin 5</fullName>
    </submittedName>
</protein>
<keyword evidence="3 8" id="KW-0067">ATP-binding</keyword>
<dbReference type="GO" id="GO:0016020">
    <property type="term" value="C:membrane"/>
    <property type="evidence" value="ECO:0007669"/>
    <property type="project" value="TreeGrafter"/>
</dbReference>
<dbReference type="FunFam" id="1.10.10.820:FF:000001">
    <property type="entry name" value="Myosin heavy chain"/>
    <property type="match status" value="1"/>
</dbReference>
<feature type="region of interest" description="Disordered" evidence="10">
    <location>
        <begin position="1025"/>
        <end position="1044"/>
    </location>
</feature>
<dbReference type="GO" id="GO:0051015">
    <property type="term" value="F:actin filament binding"/>
    <property type="evidence" value="ECO:0007669"/>
    <property type="project" value="TreeGrafter"/>
</dbReference>
<organism evidence="13 14">
    <name type="scientific">Acaromyces ingoldii</name>
    <dbReference type="NCBI Taxonomy" id="215250"/>
    <lineage>
        <taxon>Eukaryota</taxon>
        <taxon>Fungi</taxon>
        <taxon>Dikarya</taxon>
        <taxon>Basidiomycota</taxon>
        <taxon>Ustilaginomycotina</taxon>
        <taxon>Exobasidiomycetes</taxon>
        <taxon>Exobasidiales</taxon>
        <taxon>Cryptobasidiaceae</taxon>
        <taxon>Acaromyces</taxon>
    </lineage>
</organism>
<evidence type="ECO:0000256" key="2">
    <source>
        <dbReference type="ARBA" id="ARBA00022741"/>
    </source>
</evidence>
<evidence type="ECO:0000256" key="4">
    <source>
        <dbReference type="ARBA" id="ARBA00023054"/>
    </source>
</evidence>
<dbReference type="SMART" id="SM01132">
    <property type="entry name" value="DIL"/>
    <property type="match status" value="1"/>
</dbReference>
<dbReference type="Gene3D" id="1.20.5.190">
    <property type="match status" value="3"/>
</dbReference>
<dbReference type="GO" id="GO:0005524">
    <property type="term" value="F:ATP binding"/>
    <property type="evidence" value="ECO:0007669"/>
    <property type="project" value="UniProtKB-UniRule"/>
</dbReference>
<dbReference type="CDD" id="cd01380">
    <property type="entry name" value="MYSc_Myo5"/>
    <property type="match status" value="1"/>
</dbReference>
<dbReference type="GO" id="GO:0005737">
    <property type="term" value="C:cytoplasm"/>
    <property type="evidence" value="ECO:0007669"/>
    <property type="project" value="TreeGrafter"/>
</dbReference>
<dbReference type="InterPro" id="IPR001609">
    <property type="entry name" value="Myosin_head_motor_dom-like"/>
</dbReference>
<dbReference type="SUPFAM" id="SSF50084">
    <property type="entry name" value="Myosin S1 fragment, N-terminal domain"/>
    <property type="match status" value="1"/>
</dbReference>
<dbReference type="GO" id="GO:0007015">
    <property type="term" value="P:actin filament organization"/>
    <property type="evidence" value="ECO:0007669"/>
    <property type="project" value="TreeGrafter"/>
</dbReference>
<feature type="region of interest" description="Disordered" evidence="10">
    <location>
        <begin position="654"/>
        <end position="689"/>
    </location>
</feature>
<dbReference type="PANTHER" id="PTHR13140:SF706">
    <property type="entry name" value="DILUTE CLASS UNCONVENTIONAL MYOSIN, ISOFORM C"/>
    <property type="match status" value="1"/>
</dbReference>
<evidence type="ECO:0000313" key="13">
    <source>
        <dbReference type="EMBL" id="PWN89909.1"/>
    </source>
</evidence>
<comment type="similarity">
    <text evidence="1 8">Belongs to the TRAFAC class myosin-kinesin ATPase superfamily. Myosin family.</text>
</comment>
<dbReference type="Gene3D" id="1.20.120.720">
    <property type="entry name" value="Myosin VI head, motor domain, U50 subdomain"/>
    <property type="match status" value="1"/>
</dbReference>
<dbReference type="SUPFAM" id="SSF52540">
    <property type="entry name" value="P-loop containing nucleoside triphosphate hydrolases"/>
    <property type="match status" value="2"/>
</dbReference>
<evidence type="ECO:0000259" key="11">
    <source>
        <dbReference type="PROSITE" id="PS51126"/>
    </source>
</evidence>
<dbReference type="Gene3D" id="1.20.58.530">
    <property type="match status" value="1"/>
</dbReference>
<name>A0A316YL13_9BASI</name>
<keyword evidence="2 8" id="KW-0547">Nucleotide-binding</keyword>
<evidence type="ECO:0000256" key="9">
    <source>
        <dbReference type="SAM" id="Coils"/>
    </source>
</evidence>